<sequence>MNKCKRIMFLSLAVILILSSTYISTFASDSTEKTNTHTKKFYLTEEEVFESLAYTFDDYDLKTAIASNVQASPTGIYTKSFSSENYSQYTNDQYGGMYIDDDGTLVICYVEGSDTLHSARLNSQISKARKSTLVNAKNEPIVNNYTFKAVKYSYSELLSAYEHINDFAEQTGIIQTASIDLVDNKIEIGIIEPDKLNIIYEGLSAIDGMYSVTILDPEEDVFHDIAVINGTSRISNGTSSSTPAGDYIHQK</sequence>
<dbReference type="AlphaFoldDB" id="A0A9D1I4X7"/>
<protein>
    <recommendedName>
        <fullName evidence="4">PepSY domain-containing protein</fullName>
    </recommendedName>
</protein>
<evidence type="ECO:0008006" key="4">
    <source>
        <dbReference type="Google" id="ProtNLM"/>
    </source>
</evidence>
<evidence type="ECO:0000313" key="2">
    <source>
        <dbReference type="EMBL" id="HIU27897.1"/>
    </source>
</evidence>
<feature type="signal peptide" evidence="1">
    <location>
        <begin position="1"/>
        <end position="27"/>
    </location>
</feature>
<reference evidence="2" key="1">
    <citation type="submission" date="2020-10" db="EMBL/GenBank/DDBJ databases">
        <authorList>
            <person name="Gilroy R."/>
        </authorList>
    </citation>
    <scope>NUCLEOTIDE SEQUENCE</scope>
    <source>
        <strain evidence="2">11300</strain>
    </source>
</reference>
<accession>A0A9D1I4X7</accession>
<gene>
    <name evidence="2" type="ORF">IAD16_05920</name>
</gene>
<reference evidence="2" key="2">
    <citation type="journal article" date="2021" name="PeerJ">
        <title>Extensive microbial diversity within the chicken gut microbiome revealed by metagenomics and culture.</title>
        <authorList>
            <person name="Gilroy R."/>
            <person name="Ravi A."/>
            <person name="Getino M."/>
            <person name="Pursley I."/>
            <person name="Horton D.L."/>
            <person name="Alikhan N.F."/>
            <person name="Baker D."/>
            <person name="Gharbi K."/>
            <person name="Hall N."/>
            <person name="Watson M."/>
            <person name="Adriaenssens E.M."/>
            <person name="Foster-Nyarko E."/>
            <person name="Jarju S."/>
            <person name="Secka A."/>
            <person name="Antonio M."/>
            <person name="Oren A."/>
            <person name="Chaudhuri R.R."/>
            <person name="La Ragione R."/>
            <person name="Hildebrand F."/>
            <person name="Pallen M.J."/>
        </authorList>
    </citation>
    <scope>NUCLEOTIDE SEQUENCE</scope>
    <source>
        <strain evidence="2">11300</strain>
    </source>
</reference>
<feature type="chain" id="PRO_5038712145" description="PepSY domain-containing protein" evidence="1">
    <location>
        <begin position="28"/>
        <end position="251"/>
    </location>
</feature>
<keyword evidence="1" id="KW-0732">Signal</keyword>
<evidence type="ECO:0000256" key="1">
    <source>
        <dbReference type="SAM" id="SignalP"/>
    </source>
</evidence>
<proteinExistence type="predicted"/>
<name>A0A9D1I4X7_9FIRM</name>
<comment type="caution">
    <text evidence="2">The sequence shown here is derived from an EMBL/GenBank/DDBJ whole genome shotgun (WGS) entry which is preliminary data.</text>
</comment>
<organism evidence="2 3">
    <name type="scientific">Candidatus Fimisoma avicola</name>
    <dbReference type="NCBI Taxonomy" id="2840826"/>
    <lineage>
        <taxon>Bacteria</taxon>
        <taxon>Bacillati</taxon>
        <taxon>Bacillota</taxon>
        <taxon>Clostridia</taxon>
        <taxon>Eubacteriales</taxon>
        <taxon>Candidatus Fimisoma</taxon>
    </lineage>
</organism>
<dbReference type="Proteomes" id="UP000824091">
    <property type="component" value="Unassembled WGS sequence"/>
</dbReference>
<evidence type="ECO:0000313" key="3">
    <source>
        <dbReference type="Proteomes" id="UP000824091"/>
    </source>
</evidence>
<dbReference type="EMBL" id="DVMO01000086">
    <property type="protein sequence ID" value="HIU27897.1"/>
    <property type="molecule type" value="Genomic_DNA"/>
</dbReference>